<dbReference type="InterPro" id="IPR001851">
    <property type="entry name" value="ABC_transp_permease"/>
</dbReference>
<evidence type="ECO:0000256" key="6">
    <source>
        <dbReference type="SAM" id="Phobius"/>
    </source>
</evidence>
<evidence type="ECO:0000313" key="8">
    <source>
        <dbReference type="EMBL" id="CAB5043400.1"/>
    </source>
</evidence>
<evidence type="ECO:0000256" key="5">
    <source>
        <dbReference type="ARBA" id="ARBA00023136"/>
    </source>
</evidence>
<feature type="transmembrane region" description="Helical" evidence="6">
    <location>
        <begin position="264"/>
        <end position="289"/>
    </location>
</feature>
<evidence type="ECO:0000313" key="9">
    <source>
        <dbReference type="EMBL" id="CAB5053234.1"/>
    </source>
</evidence>
<evidence type="ECO:0000256" key="3">
    <source>
        <dbReference type="ARBA" id="ARBA00022692"/>
    </source>
</evidence>
<dbReference type="GO" id="GO:0005886">
    <property type="term" value="C:plasma membrane"/>
    <property type="evidence" value="ECO:0007669"/>
    <property type="project" value="UniProtKB-SubCell"/>
</dbReference>
<keyword evidence="5 6" id="KW-0472">Membrane</keyword>
<organism evidence="7">
    <name type="scientific">freshwater metagenome</name>
    <dbReference type="NCBI Taxonomy" id="449393"/>
    <lineage>
        <taxon>unclassified sequences</taxon>
        <taxon>metagenomes</taxon>
        <taxon>ecological metagenomes</taxon>
    </lineage>
</organism>
<dbReference type="EMBL" id="CAFBQB010000124">
    <property type="protein sequence ID" value="CAB5043400.1"/>
    <property type="molecule type" value="Genomic_DNA"/>
</dbReference>
<evidence type="ECO:0000256" key="2">
    <source>
        <dbReference type="ARBA" id="ARBA00022475"/>
    </source>
</evidence>
<keyword evidence="2" id="KW-1003">Cell membrane</keyword>
<keyword evidence="3 6" id="KW-0812">Transmembrane</keyword>
<dbReference type="CDD" id="cd06581">
    <property type="entry name" value="TM_PBP1_LivM_like"/>
    <property type="match status" value="1"/>
</dbReference>
<feature type="transmembrane region" description="Helical" evidence="6">
    <location>
        <begin position="12"/>
        <end position="33"/>
    </location>
</feature>
<dbReference type="PANTHER" id="PTHR30482">
    <property type="entry name" value="HIGH-AFFINITY BRANCHED-CHAIN AMINO ACID TRANSPORT SYSTEM PERMEASE"/>
    <property type="match status" value="1"/>
</dbReference>
<feature type="transmembrane region" description="Helical" evidence="6">
    <location>
        <begin position="224"/>
        <end position="244"/>
    </location>
</feature>
<feature type="transmembrane region" description="Helical" evidence="6">
    <location>
        <begin position="175"/>
        <end position="195"/>
    </location>
</feature>
<evidence type="ECO:0000313" key="7">
    <source>
        <dbReference type="EMBL" id="CAB4659540.1"/>
    </source>
</evidence>
<feature type="transmembrane region" description="Helical" evidence="6">
    <location>
        <begin position="72"/>
        <end position="90"/>
    </location>
</feature>
<comment type="subcellular location">
    <subcellularLocation>
        <location evidence="1">Cell membrane</location>
        <topology evidence="1">Multi-pass membrane protein</topology>
    </subcellularLocation>
</comment>
<feature type="transmembrane region" description="Helical" evidence="6">
    <location>
        <begin position="39"/>
        <end position="60"/>
    </location>
</feature>
<evidence type="ECO:0000256" key="4">
    <source>
        <dbReference type="ARBA" id="ARBA00022989"/>
    </source>
</evidence>
<evidence type="ECO:0000256" key="1">
    <source>
        <dbReference type="ARBA" id="ARBA00004651"/>
    </source>
</evidence>
<dbReference type="EMBL" id="CAFBQE010000099">
    <property type="protein sequence ID" value="CAB5053234.1"/>
    <property type="molecule type" value="Genomic_DNA"/>
</dbReference>
<name>A0A6J6LCC4_9ZZZZ</name>
<feature type="transmembrane region" description="Helical" evidence="6">
    <location>
        <begin position="301"/>
        <end position="327"/>
    </location>
</feature>
<dbReference type="GO" id="GO:0015658">
    <property type="term" value="F:branched-chain amino acid transmembrane transporter activity"/>
    <property type="evidence" value="ECO:0007669"/>
    <property type="project" value="InterPro"/>
</dbReference>
<accession>A0A6J6LCC4</accession>
<gene>
    <name evidence="7" type="ORF">UFOPK2265_00707</name>
    <name evidence="8" type="ORF">UFOPK4248_00855</name>
    <name evidence="9" type="ORF">UFOPK4284_01097</name>
</gene>
<dbReference type="Pfam" id="PF02653">
    <property type="entry name" value="BPD_transp_2"/>
    <property type="match status" value="1"/>
</dbReference>
<dbReference type="AlphaFoldDB" id="A0A6J6LCC4"/>
<dbReference type="InterPro" id="IPR043428">
    <property type="entry name" value="LivM-like"/>
</dbReference>
<dbReference type="PANTHER" id="PTHR30482:SF1">
    <property type="entry name" value="BRANCHED-CHAIN AMINO ACID TRANSPORT PERMEASE PROTEIN LIVM-RELATED"/>
    <property type="match status" value="1"/>
</dbReference>
<sequence length="350" mass="37428">MFTKSLVKGLTKFSFAELFIPLVVVASSSLWLSGRSTSLLLFIKFTLCYLMMVLSLQVFVGNSGVLSFGHGSFAMVGAFVSGLATAPLMIKQNAMALSNLWQPLVDFKLNLGMSLLASAFAGGVFAAFTGGFLMRLNGLAAGIATFALLGITYNILFNNNHVGPSNQALPGVSQFSNLTLPLVLVLLAMIMVYFYNLSRAGRTLRATREDNLASRGLGINIIRVRWMSFTFSGVLAGLAGAMYAHVGGAVQVQDYYLGFTFYTLAMLIVGGSASLWGAVLGTVVVSGVSQILLMWEQSSPVFGITIHLPIGTRAIVIAGMLVVILLWRPNGISNGSEIKLPNFLRKIKAS</sequence>
<protein>
    <submittedName>
        <fullName evidence="7">Unannotated protein</fullName>
    </submittedName>
</protein>
<proteinExistence type="predicted"/>
<reference evidence="7" key="1">
    <citation type="submission" date="2020-05" db="EMBL/GenBank/DDBJ databases">
        <authorList>
            <person name="Chiriac C."/>
            <person name="Salcher M."/>
            <person name="Ghai R."/>
            <person name="Kavagutti S V."/>
        </authorList>
    </citation>
    <scope>NUCLEOTIDE SEQUENCE</scope>
</reference>
<feature type="transmembrane region" description="Helical" evidence="6">
    <location>
        <begin position="136"/>
        <end position="155"/>
    </location>
</feature>
<keyword evidence="4 6" id="KW-1133">Transmembrane helix</keyword>
<dbReference type="EMBL" id="CAEZWP010000028">
    <property type="protein sequence ID" value="CAB4659540.1"/>
    <property type="molecule type" value="Genomic_DNA"/>
</dbReference>
<feature type="transmembrane region" description="Helical" evidence="6">
    <location>
        <begin position="110"/>
        <end position="129"/>
    </location>
</feature>